<gene>
    <name evidence="14" type="ORF">CLODIP_2_CD16140</name>
</gene>
<evidence type="ECO:0000256" key="7">
    <source>
        <dbReference type="ARBA" id="ARBA00022692"/>
    </source>
</evidence>
<comment type="pathway">
    <text evidence="2">Protein modification; protein glycosylation.</text>
</comment>
<evidence type="ECO:0000256" key="10">
    <source>
        <dbReference type="ARBA" id="ARBA00022989"/>
    </source>
</evidence>
<dbReference type="PANTHER" id="PTHR23033:SF14">
    <property type="entry name" value="GLYCOPROTEIN-N-ACETYLGALACTOSAMINE 3-BETA-GALACTOSYLTRANSFERASE 1-RELATED"/>
    <property type="match status" value="1"/>
</dbReference>
<keyword evidence="8" id="KW-0547">Nucleotide-binding</keyword>
<dbReference type="EMBL" id="CADEPI010000727">
    <property type="protein sequence ID" value="CAB3388255.1"/>
    <property type="molecule type" value="Genomic_DNA"/>
</dbReference>
<evidence type="ECO:0000256" key="11">
    <source>
        <dbReference type="ARBA" id="ARBA00023136"/>
    </source>
</evidence>
<comment type="caution">
    <text evidence="14">The sequence shown here is derived from an EMBL/GenBank/DDBJ whole genome shotgun (WGS) entry which is preliminary data.</text>
</comment>
<keyword evidence="6" id="KW-0808">Transferase</keyword>
<keyword evidence="15" id="KW-1185">Reference proteome</keyword>
<dbReference type="GO" id="GO:0016020">
    <property type="term" value="C:membrane"/>
    <property type="evidence" value="ECO:0007669"/>
    <property type="project" value="UniProtKB-SubCell"/>
</dbReference>
<dbReference type="InterPro" id="IPR003378">
    <property type="entry name" value="Fringe-like_glycosylTrfase"/>
</dbReference>
<evidence type="ECO:0000256" key="12">
    <source>
        <dbReference type="SAM" id="Phobius"/>
    </source>
</evidence>
<keyword evidence="9" id="KW-0735">Signal-anchor</keyword>
<dbReference type="Gene3D" id="3.90.550.50">
    <property type="match status" value="1"/>
</dbReference>
<keyword evidence="5" id="KW-0328">Glycosyltransferase</keyword>
<keyword evidence="7 12" id="KW-0812">Transmembrane</keyword>
<evidence type="ECO:0000256" key="8">
    <source>
        <dbReference type="ARBA" id="ARBA00022741"/>
    </source>
</evidence>
<evidence type="ECO:0000256" key="6">
    <source>
        <dbReference type="ARBA" id="ARBA00022679"/>
    </source>
</evidence>
<evidence type="ECO:0000256" key="3">
    <source>
        <dbReference type="ARBA" id="ARBA00006462"/>
    </source>
</evidence>
<dbReference type="OrthoDB" id="414175at2759"/>
<evidence type="ECO:0000313" key="14">
    <source>
        <dbReference type="EMBL" id="CAB3388255.1"/>
    </source>
</evidence>
<keyword evidence="10 12" id="KW-1133">Transmembrane helix</keyword>
<dbReference type="GO" id="GO:0016263">
    <property type="term" value="F:glycoprotein-N-acetylgalactosamine 3-beta-galactosyltransferase activity"/>
    <property type="evidence" value="ECO:0007669"/>
    <property type="project" value="UniProtKB-EC"/>
</dbReference>
<proteinExistence type="inferred from homology"/>
<dbReference type="AlphaFoldDB" id="A0A8S1DVX0"/>
<organism evidence="14 15">
    <name type="scientific">Cloeon dipterum</name>
    <dbReference type="NCBI Taxonomy" id="197152"/>
    <lineage>
        <taxon>Eukaryota</taxon>
        <taxon>Metazoa</taxon>
        <taxon>Ecdysozoa</taxon>
        <taxon>Arthropoda</taxon>
        <taxon>Hexapoda</taxon>
        <taxon>Insecta</taxon>
        <taxon>Pterygota</taxon>
        <taxon>Palaeoptera</taxon>
        <taxon>Ephemeroptera</taxon>
        <taxon>Pisciforma</taxon>
        <taxon>Baetidae</taxon>
        <taxon>Cloeon</taxon>
    </lineage>
</organism>
<evidence type="ECO:0000256" key="1">
    <source>
        <dbReference type="ARBA" id="ARBA00004606"/>
    </source>
</evidence>
<dbReference type="GO" id="GO:0000166">
    <property type="term" value="F:nucleotide binding"/>
    <property type="evidence" value="ECO:0007669"/>
    <property type="project" value="UniProtKB-KW"/>
</dbReference>
<sequence>MTSSRKGQSQRNGLRKKGCKHSEKCGRRELKLLLAVHLFIFLASFTFGCIFWTIFRGWNLKNAENFKLIDEVLLAKLMHRSMDLNGTVIERLHFEYQTKRSKSIAQKIRILCWVCTWKGHHQRKAVHVKSTWGRRCDKLLFVSEFPDKDLPIVAVDADASKLGLAMKTFHAFKYIYKHHFGKYDWFLKADDDTYIVVENLKKMLAAHSSEEPRYFGLHMKQSDERMDANLAPDGYMTGAAYVLSSESLKRLATHAFRGETPNCSLVTNETGEDLLMAQCLHQVGVKPADTRDSKGYNRFSHFDIETMVNGNLSEEYWYWRHVVWPHPEGNQQTKVPISFHYMAPHKFYIIESLVYNTKIVGVKNLQMVERENYNVSLLPIKNLKTKIRQSLIK</sequence>
<evidence type="ECO:0000256" key="2">
    <source>
        <dbReference type="ARBA" id="ARBA00004922"/>
    </source>
</evidence>
<dbReference type="Proteomes" id="UP000494165">
    <property type="component" value="Unassembled WGS sequence"/>
</dbReference>
<keyword evidence="11 12" id="KW-0472">Membrane</keyword>
<dbReference type="InterPro" id="IPR026050">
    <property type="entry name" value="C1GALT1/C1GALT1_chp1"/>
</dbReference>
<feature type="domain" description="Fringe-like glycosyltransferase" evidence="13">
    <location>
        <begin position="110"/>
        <end position="287"/>
    </location>
</feature>
<evidence type="ECO:0000256" key="5">
    <source>
        <dbReference type="ARBA" id="ARBA00022676"/>
    </source>
</evidence>
<reference evidence="14 15" key="1">
    <citation type="submission" date="2020-04" db="EMBL/GenBank/DDBJ databases">
        <authorList>
            <person name="Alioto T."/>
            <person name="Alioto T."/>
            <person name="Gomez Garrido J."/>
        </authorList>
    </citation>
    <scope>NUCLEOTIDE SEQUENCE [LARGE SCALE GENOMIC DNA]</scope>
</reference>
<dbReference type="Pfam" id="PF02434">
    <property type="entry name" value="Fringe"/>
    <property type="match status" value="1"/>
</dbReference>
<comment type="similarity">
    <text evidence="3">Belongs to the glycosyltransferase 31 family. Beta3-Gal-T subfamily.</text>
</comment>
<dbReference type="EC" id="2.4.1.122" evidence="4"/>
<protein>
    <recommendedName>
        <fullName evidence="4">N-acetylgalactosaminide beta-1,3-galactosyltransferase</fullName>
        <ecNumber evidence="4">2.4.1.122</ecNumber>
    </recommendedName>
</protein>
<feature type="transmembrane region" description="Helical" evidence="12">
    <location>
        <begin position="32"/>
        <end position="55"/>
    </location>
</feature>
<evidence type="ECO:0000259" key="13">
    <source>
        <dbReference type="Pfam" id="PF02434"/>
    </source>
</evidence>
<evidence type="ECO:0000313" key="15">
    <source>
        <dbReference type="Proteomes" id="UP000494165"/>
    </source>
</evidence>
<evidence type="ECO:0000256" key="4">
    <source>
        <dbReference type="ARBA" id="ARBA00012557"/>
    </source>
</evidence>
<accession>A0A8S1DVX0</accession>
<name>A0A8S1DVX0_9INSE</name>
<comment type="subcellular location">
    <subcellularLocation>
        <location evidence="1">Membrane</location>
        <topology evidence="1">Single-pass type II membrane protein</topology>
    </subcellularLocation>
</comment>
<evidence type="ECO:0000256" key="9">
    <source>
        <dbReference type="ARBA" id="ARBA00022968"/>
    </source>
</evidence>
<dbReference type="PANTHER" id="PTHR23033">
    <property type="entry name" value="BETA1,3-GALACTOSYLTRANSFERASE"/>
    <property type="match status" value="1"/>
</dbReference>